<comment type="caution">
    <text evidence="2">The sequence shown here is derived from an EMBL/GenBank/DDBJ whole genome shotgun (WGS) entry which is preliminary data.</text>
</comment>
<keyword evidence="3" id="KW-1185">Reference proteome</keyword>
<sequence>MLSARWQSAFWGFQEVSISLDGEKTRNSNQRESRPDAHLGAPTLTDRKREGLFSATGKCLAPEAAQ</sequence>
<feature type="region of interest" description="Disordered" evidence="1">
    <location>
        <begin position="21"/>
        <end position="45"/>
    </location>
</feature>
<protein>
    <submittedName>
        <fullName evidence="2">Uncharacterized protein</fullName>
    </submittedName>
</protein>
<gene>
    <name evidence="2" type="ORF">KC19_12G066000</name>
</gene>
<proteinExistence type="predicted"/>
<feature type="compositionally biased region" description="Basic and acidic residues" evidence="1">
    <location>
        <begin position="21"/>
        <end position="37"/>
    </location>
</feature>
<organism evidence="2 3">
    <name type="scientific">Ceratodon purpureus</name>
    <name type="common">Fire moss</name>
    <name type="synonym">Dicranum purpureum</name>
    <dbReference type="NCBI Taxonomy" id="3225"/>
    <lineage>
        <taxon>Eukaryota</taxon>
        <taxon>Viridiplantae</taxon>
        <taxon>Streptophyta</taxon>
        <taxon>Embryophyta</taxon>
        <taxon>Bryophyta</taxon>
        <taxon>Bryophytina</taxon>
        <taxon>Bryopsida</taxon>
        <taxon>Dicranidae</taxon>
        <taxon>Pseudoditrichales</taxon>
        <taxon>Ditrichaceae</taxon>
        <taxon>Ceratodon</taxon>
    </lineage>
</organism>
<evidence type="ECO:0000313" key="3">
    <source>
        <dbReference type="Proteomes" id="UP000822688"/>
    </source>
</evidence>
<dbReference type="Proteomes" id="UP000822688">
    <property type="component" value="Chromosome 12"/>
</dbReference>
<name>A0A8T0G7Z6_CERPU</name>
<evidence type="ECO:0000256" key="1">
    <source>
        <dbReference type="SAM" id="MobiDB-lite"/>
    </source>
</evidence>
<evidence type="ECO:0000313" key="2">
    <source>
        <dbReference type="EMBL" id="KAG0554139.1"/>
    </source>
</evidence>
<reference evidence="2" key="1">
    <citation type="submission" date="2020-06" db="EMBL/GenBank/DDBJ databases">
        <title>WGS assembly of Ceratodon purpureus strain R40.</title>
        <authorList>
            <person name="Carey S.B."/>
            <person name="Jenkins J."/>
            <person name="Shu S."/>
            <person name="Lovell J.T."/>
            <person name="Sreedasyam A."/>
            <person name="Maumus F."/>
            <person name="Tiley G.P."/>
            <person name="Fernandez-Pozo N."/>
            <person name="Barry K."/>
            <person name="Chen C."/>
            <person name="Wang M."/>
            <person name="Lipzen A."/>
            <person name="Daum C."/>
            <person name="Saski C.A."/>
            <person name="Payton A.C."/>
            <person name="Mcbreen J.C."/>
            <person name="Conrad R.E."/>
            <person name="Kollar L.M."/>
            <person name="Olsson S."/>
            <person name="Huttunen S."/>
            <person name="Landis J.B."/>
            <person name="Wickett N.J."/>
            <person name="Johnson M.G."/>
            <person name="Rensing S.A."/>
            <person name="Grimwood J."/>
            <person name="Schmutz J."/>
            <person name="Mcdaniel S.F."/>
        </authorList>
    </citation>
    <scope>NUCLEOTIDE SEQUENCE</scope>
    <source>
        <strain evidence="2">R40</strain>
    </source>
</reference>
<accession>A0A8T0G7Z6</accession>
<dbReference type="EMBL" id="CM026433">
    <property type="protein sequence ID" value="KAG0554139.1"/>
    <property type="molecule type" value="Genomic_DNA"/>
</dbReference>
<dbReference type="AlphaFoldDB" id="A0A8T0G7Z6"/>